<dbReference type="InterPro" id="IPR001387">
    <property type="entry name" value="Cro/C1-type_HTH"/>
</dbReference>
<dbReference type="Proteomes" id="UP001598251">
    <property type="component" value="Unassembled WGS sequence"/>
</dbReference>
<evidence type="ECO:0000313" key="1">
    <source>
        <dbReference type="EMBL" id="MFD4217584.1"/>
    </source>
</evidence>
<organism evidence="1 2">
    <name type="scientific">Streptomyces sindenensis</name>
    <dbReference type="NCBI Taxonomy" id="67363"/>
    <lineage>
        <taxon>Bacteria</taxon>
        <taxon>Bacillati</taxon>
        <taxon>Actinomycetota</taxon>
        <taxon>Actinomycetes</taxon>
        <taxon>Kitasatosporales</taxon>
        <taxon>Streptomycetaceae</taxon>
        <taxon>Streptomyces</taxon>
    </lineage>
</organism>
<reference evidence="1 2" key="1">
    <citation type="submission" date="2024-09" db="EMBL/GenBank/DDBJ databases">
        <title>The Natural Products Discovery Center: Release of the First 8490 Sequenced Strains for Exploring Actinobacteria Biosynthetic Diversity.</title>
        <authorList>
            <person name="Kalkreuter E."/>
            <person name="Kautsar S.A."/>
            <person name="Yang D."/>
            <person name="Bader C.D."/>
            <person name="Teijaro C.N."/>
            <person name="Fluegel L."/>
            <person name="Davis C.M."/>
            <person name="Simpson J.R."/>
            <person name="Lauterbach L."/>
            <person name="Steele A.D."/>
            <person name="Gui C."/>
            <person name="Meng S."/>
            <person name="Li G."/>
            <person name="Viehrig K."/>
            <person name="Ye F."/>
            <person name="Su P."/>
            <person name="Kiefer A.F."/>
            <person name="Nichols A."/>
            <person name="Cepeda A.J."/>
            <person name="Yan W."/>
            <person name="Fan B."/>
            <person name="Jiang Y."/>
            <person name="Adhikari A."/>
            <person name="Zheng C.-J."/>
            <person name="Schuster L."/>
            <person name="Cowan T.M."/>
            <person name="Smanski M.J."/>
            <person name="Chevrette M.G."/>
            <person name="De Carvalho L.P.S."/>
            <person name="Shen B."/>
        </authorList>
    </citation>
    <scope>NUCLEOTIDE SEQUENCE [LARGE SCALE GENOMIC DNA]</scope>
    <source>
        <strain evidence="1 2">NPDC058546</strain>
    </source>
</reference>
<keyword evidence="2" id="KW-1185">Reference proteome</keyword>
<dbReference type="RefSeq" id="WP_376936558.1">
    <property type="nucleotide sequence ID" value="NZ_JBHXLY010000046.1"/>
</dbReference>
<gene>
    <name evidence="1" type="primary">tpg</name>
    <name evidence="1" type="ORF">ACFWSS_32435</name>
</gene>
<accession>A0ABW6EQN6</accession>
<protein>
    <submittedName>
        <fullName evidence="1">Telomere-protecting terminal protein Tpg</fullName>
    </submittedName>
</protein>
<evidence type="ECO:0000313" key="2">
    <source>
        <dbReference type="Proteomes" id="UP001598251"/>
    </source>
</evidence>
<dbReference type="EMBL" id="JBHXOF010000033">
    <property type="protein sequence ID" value="MFD4217584.1"/>
    <property type="molecule type" value="Genomic_DNA"/>
</dbReference>
<comment type="caution">
    <text evidence="1">The sequence shown here is derived from an EMBL/GenBank/DDBJ whole genome shotgun (WGS) entry which is preliminary data.</text>
</comment>
<proteinExistence type="predicted"/>
<sequence length="184" mass="20894">MGEVIDALKARFQTRDIPKTVKGQFNALMRKEKGDTGRVAERLGVARRTVQRWVKGERDISNSKPKILENLTKEVTRDHQPRVRAKAEAEAKERGVYVETRARFGFTAAGGSTDDGRVRRLTEDVPDELIAPLFQALREGDEDKAQKIIAEGLAQEYFRERGTEGLQDLDVEFGDIDYIELDFQ</sequence>
<dbReference type="InterPro" id="IPR058118">
    <property type="entry name" value="Tpg"/>
</dbReference>
<dbReference type="CDD" id="cd00093">
    <property type="entry name" value="HTH_XRE"/>
    <property type="match status" value="1"/>
</dbReference>
<dbReference type="NCBIfam" id="NF047541">
    <property type="entry name" value="telomere_Tpg"/>
    <property type="match status" value="1"/>
</dbReference>
<name>A0ABW6EQN6_9ACTN</name>